<dbReference type="InterPro" id="IPR029071">
    <property type="entry name" value="Ubiquitin-like_domsf"/>
</dbReference>
<evidence type="ECO:0000313" key="2">
    <source>
        <dbReference type="EMBL" id="KAL2553922.1"/>
    </source>
</evidence>
<accession>A0ABD1WWG8</accession>
<dbReference type="InterPro" id="IPR022617">
    <property type="entry name" value="Rad60/SUMO-like_dom"/>
</dbReference>
<dbReference type="SUPFAM" id="SSF54236">
    <property type="entry name" value="Ubiquitin-like"/>
    <property type="match status" value="1"/>
</dbReference>
<dbReference type="Proteomes" id="UP001604277">
    <property type="component" value="Unassembled WGS sequence"/>
</dbReference>
<comment type="caution">
    <text evidence="2">The sequence shown here is derived from an EMBL/GenBank/DDBJ whole genome shotgun (WGS) entry which is preliminary data.</text>
</comment>
<gene>
    <name evidence="2" type="ORF">Fot_07541</name>
</gene>
<reference evidence="3" key="1">
    <citation type="submission" date="2024-07" db="EMBL/GenBank/DDBJ databases">
        <title>Two chromosome-level genome assemblies of Korean endemic species Abeliophyllum distichum and Forsythia ovata (Oleaceae).</title>
        <authorList>
            <person name="Jang H."/>
        </authorList>
    </citation>
    <scope>NUCLEOTIDE SEQUENCE [LARGE SCALE GENOMIC DNA]</scope>
</reference>
<feature type="domain" description="Rad60/SUMO-like" evidence="1">
    <location>
        <begin position="232"/>
        <end position="265"/>
    </location>
</feature>
<protein>
    <submittedName>
        <fullName evidence="2">Small ubiquitin-related modifier</fullName>
    </submittedName>
</protein>
<dbReference type="Gene3D" id="3.10.20.90">
    <property type="entry name" value="Phosphatidylinositol 3-kinase Catalytic Subunit, Chain A, domain 1"/>
    <property type="match status" value="1"/>
</dbReference>
<name>A0ABD1WWG8_9LAMI</name>
<dbReference type="AlphaFoldDB" id="A0ABD1WWG8"/>
<evidence type="ECO:0000313" key="3">
    <source>
        <dbReference type="Proteomes" id="UP001604277"/>
    </source>
</evidence>
<evidence type="ECO:0000259" key="1">
    <source>
        <dbReference type="Pfam" id="PF11976"/>
    </source>
</evidence>
<dbReference type="EMBL" id="JBFOLJ010000002">
    <property type="protein sequence ID" value="KAL2553922.1"/>
    <property type="molecule type" value="Genomic_DNA"/>
</dbReference>
<keyword evidence="3" id="KW-1185">Reference proteome</keyword>
<sequence length="312" mass="36416">MAKFHLFIAVKRNFRLNLGTSDTNQKWLHIRRLQRTTFHMAGATLPLNISLKEFPRFHGKVPSYSLAIENFRLKLGTSNMNLKWLHIRKLQRTPFHTAKETLLLNVSWKKKEIDRPIIKFERGRKKLEKIKVKRLNGMKKSAGHGVKKEFEGILKIPWAFITGKRNFKLKRGTNDMNPKWLHIRRLQHTPFRMAEASLPLNISAHPFTRQRQQCCSISGVSLALQTHEFSAFNAIAFPFDGRRLRPKQTSNGLEMEDGDEIDAMLHQTEGTVNSLKLRKSSQKSLKEFSRLQGQVPSFHHWQDKLQVETRHE</sequence>
<dbReference type="Pfam" id="PF11976">
    <property type="entry name" value="Rad60-SLD"/>
    <property type="match status" value="1"/>
</dbReference>
<organism evidence="2 3">
    <name type="scientific">Forsythia ovata</name>
    <dbReference type="NCBI Taxonomy" id="205694"/>
    <lineage>
        <taxon>Eukaryota</taxon>
        <taxon>Viridiplantae</taxon>
        <taxon>Streptophyta</taxon>
        <taxon>Embryophyta</taxon>
        <taxon>Tracheophyta</taxon>
        <taxon>Spermatophyta</taxon>
        <taxon>Magnoliopsida</taxon>
        <taxon>eudicotyledons</taxon>
        <taxon>Gunneridae</taxon>
        <taxon>Pentapetalae</taxon>
        <taxon>asterids</taxon>
        <taxon>lamiids</taxon>
        <taxon>Lamiales</taxon>
        <taxon>Oleaceae</taxon>
        <taxon>Forsythieae</taxon>
        <taxon>Forsythia</taxon>
    </lineage>
</organism>
<proteinExistence type="predicted"/>